<reference evidence="2 3" key="1">
    <citation type="submission" date="2017-10" db="EMBL/GenBank/DDBJ databases">
        <title>Comparative genomics between pathogenic Norcardia.</title>
        <authorList>
            <person name="Zeng L."/>
        </authorList>
    </citation>
    <scope>NUCLEOTIDE SEQUENCE [LARGE SCALE GENOMIC DNA]</scope>
    <source>
        <strain evidence="2 3">NC_YFY_NT001</strain>
    </source>
</reference>
<proteinExistence type="predicted"/>
<name>A0A291RCY1_9NOCA</name>
<evidence type="ECO:0000313" key="2">
    <source>
        <dbReference type="EMBL" id="ATL65170.1"/>
    </source>
</evidence>
<dbReference type="KEGG" id="ntp:CRH09_01895"/>
<dbReference type="InterPro" id="IPR036701">
    <property type="entry name" value="RraB-like_sf"/>
</dbReference>
<accession>A0A291RCY1</accession>
<organism evidence="2 3">
    <name type="scientific">Nocardia terpenica</name>
    <dbReference type="NCBI Taxonomy" id="455432"/>
    <lineage>
        <taxon>Bacteria</taxon>
        <taxon>Bacillati</taxon>
        <taxon>Actinomycetota</taxon>
        <taxon>Actinomycetes</taxon>
        <taxon>Mycobacteriales</taxon>
        <taxon>Nocardiaceae</taxon>
        <taxon>Nocardia</taxon>
    </lineage>
</organism>
<dbReference type="InterPro" id="IPR009671">
    <property type="entry name" value="RraB_dom"/>
</dbReference>
<gene>
    <name evidence="2" type="ORF">CRH09_01895</name>
</gene>
<dbReference type="EMBL" id="CP023778">
    <property type="protein sequence ID" value="ATL65170.1"/>
    <property type="molecule type" value="Genomic_DNA"/>
</dbReference>
<dbReference type="AlphaFoldDB" id="A0A291RCY1"/>
<evidence type="ECO:0000259" key="1">
    <source>
        <dbReference type="Pfam" id="PF06877"/>
    </source>
</evidence>
<dbReference type="Pfam" id="PF06877">
    <property type="entry name" value="RraB"/>
    <property type="match status" value="1"/>
</dbReference>
<dbReference type="Gene3D" id="3.30.70.970">
    <property type="entry name" value="RraB-like"/>
    <property type="match status" value="1"/>
</dbReference>
<dbReference type="Proteomes" id="UP000221961">
    <property type="component" value="Chromosome"/>
</dbReference>
<sequence>MVSHHPPLRRETRNVTDTNTTYEHFIYAPTEQALADVADELTAAGYLVVDPPAYDCWRADRDPGSAWQLIASGPLDKALAPAGRNDIHTACERHGARYDGGGCFL</sequence>
<protein>
    <recommendedName>
        <fullName evidence="1">Regulator of ribonuclease activity B domain-containing protein</fullName>
    </recommendedName>
</protein>
<evidence type="ECO:0000313" key="3">
    <source>
        <dbReference type="Proteomes" id="UP000221961"/>
    </source>
</evidence>
<feature type="domain" description="Regulator of ribonuclease activity B" evidence="1">
    <location>
        <begin position="17"/>
        <end position="103"/>
    </location>
</feature>